<organism evidence="1 2">
    <name type="scientific">Nicotiana attenuata</name>
    <name type="common">Coyote tobacco</name>
    <dbReference type="NCBI Taxonomy" id="49451"/>
    <lineage>
        <taxon>Eukaryota</taxon>
        <taxon>Viridiplantae</taxon>
        <taxon>Streptophyta</taxon>
        <taxon>Embryophyta</taxon>
        <taxon>Tracheophyta</taxon>
        <taxon>Spermatophyta</taxon>
        <taxon>Magnoliopsida</taxon>
        <taxon>eudicotyledons</taxon>
        <taxon>Gunneridae</taxon>
        <taxon>Pentapetalae</taxon>
        <taxon>asterids</taxon>
        <taxon>lamiids</taxon>
        <taxon>Solanales</taxon>
        <taxon>Solanaceae</taxon>
        <taxon>Nicotianoideae</taxon>
        <taxon>Nicotianeae</taxon>
        <taxon>Nicotiana</taxon>
    </lineage>
</organism>
<protein>
    <submittedName>
        <fullName evidence="1">Uncharacterized protein</fullName>
    </submittedName>
</protein>
<evidence type="ECO:0000313" key="2">
    <source>
        <dbReference type="Proteomes" id="UP000187609"/>
    </source>
</evidence>
<dbReference type="EMBL" id="MJEQ01007535">
    <property type="protein sequence ID" value="OIT19401.1"/>
    <property type="molecule type" value="Genomic_DNA"/>
</dbReference>
<proteinExistence type="predicted"/>
<feature type="non-terminal residue" evidence="1">
    <location>
        <position position="159"/>
    </location>
</feature>
<reference evidence="1" key="1">
    <citation type="submission" date="2016-11" db="EMBL/GenBank/DDBJ databases">
        <title>The genome of Nicotiana attenuata.</title>
        <authorList>
            <person name="Xu S."/>
            <person name="Brockmoeller T."/>
            <person name="Gaquerel E."/>
            <person name="Navarro A."/>
            <person name="Kuhl H."/>
            <person name="Gase K."/>
            <person name="Ling Z."/>
            <person name="Zhou W."/>
            <person name="Kreitzer C."/>
            <person name="Stanke M."/>
            <person name="Tang H."/>
            <person name="Lyons E."/>
            <person name="Pandey P."/>
            <person name="Pandey S.P."/>
            <person name="Timmermann B."/>
            <person name="Baldwin I.T."/>
        </authorList>
    </citation>
    <scope>NUCLEOTIDE SEQUENCE [LARGE SCALE GENOMIC DNA]</scope>
    <source>
        <strain evidence="1">UT</strain>
    </source>
</reference>
<comment type="caution">
    <text evidence="1">The sequence shown here is derived from an EMBL/GenBank/DDBJ whole genome shotgun (WGS) entry which is preliminary data.</text>
</comment>
<dbReference type="Proteomes" id="UP000187609">
    <property type="component" value="Unassembled WGS sequence"/>
</dbReference>
<accession>A0A1J6KJD7</accession>
<name>A0A1J6KJD7_NICAT</name>
<gene>
    <name evidence="1" type="ORF">A4A49_64063</name>
</gene>
<dbReference type="PANTHER" id="PTHR34222">
    <property type="entry name" value="GAG_PRE-INTEGRS DOMAIN-CONTAINING PROTEIN"/>
    <property type="match status" value="1"/>
</dbReference>
<keyword evidence="2" id="KW-1185">Reference proteome</keyword>
<sequence length="159" mass="17409">TQSRILWSAPMDGESSAMISINASNTRPRRNGNVQCDYCHMKGHTKENRYKLISYPIGPKFNNNNRRIGGYNGAPAMAHNANMKAQEEMYTTGTKGIGQTGGLVSAPIFTHDQYQQILVLVDKNKGSAAIEMANMAESTANETSNMAGKSITNYGCWII</sequence>
<dbReference type="PANTHER" id="PTHR34222:SF82">
    <property type="entry name" value="CCHC-TYPE DOMAIN-CONTAINING PROTEIN"/>
    <property type="match status" value="1"/>
</dbReference>
<feature type="non-terminal residue" evidence="1">
    <location>
        <position position="1"/>
    </location>
</feature>
<dbReference type="AlphaFoldDB" id="A0A1J6KJD7"/>
<evidence type="ECO:0000313" key="1">
    <source>
        <dbReference type="EMBL" id="OIT19401.1"/>
    </source>
</evidence>
<dbReference type="Gramene" id="OIT19401">
    <property type="protein sequence ID" value="OIT19401"/>
    <property type="gene ID" value="A4A49_64063"/>
</dbReference>